<feature type="signal peptide" evidence="3">
    <location>
        <begin position="1"/>
        <end position="25"/>
    </location>
</feature>
<dbReference type="GeneID" id="82157198"/>
<evidence type="ECO:0000256" key="1">
    <source>
        <dbReference type="ARBA" id="ARBA00022729"/>
    </source>
</evidence>
<dbReference type="RefSeq" id="WP_172175419.1">
    <property type="nucleotide sequence ID" value="NZ_CASGIA010000019.1"/>
</dbReference>
<evidence type="ECO:0000256" key="3">
    <source>
        <dbReference type="SAM" id="SignalP"/>
    </source>
</evidence>
<sequence length="1231" mass="135156">MEHLNRLRKVALTMLYVMTGLATMAQTASLKLHYTFDNVSGKQVPDVSGNSTAAELKNEAKVFKMGKYHALDLGNNTGYLDMGKSAGEIVSALTDFSVSAYYYVDPKASLDGAGRFLWAFSALQANTQTDGPYMAYRLNAQRFATSTGGWGSEVGMEKGTQADKGKWSHVLYRQTGQTGELYINGKLVQRITTMPVLNNTFTSAPAYCWIGRAPFSADNYLTGTLVTDFRVYDAAVTDDEVTQLASLTADLEHEYKYGEPGDFTLLKKLTQECENFITGAGGNYLQNAIDELQDEITICKALIASAIVSQTVIDEHMEILQAALDNAKNTEGIVLGNATSFVPEGHGFVHPGGLHTQADFERVKKMLADGDPTITAAMKLLRTNEYSQAGVATWPVETIIRGGGSGQNYINACRGAAMAYQNALRWKIDGTKDNADGAVRILMAWARGNKYVSGDTNMSLAAGLTGYQFAQAAELMRDYEGWNRDEFEEFKRYMLKTWYPVACDFLRRRHDTWANRANANKGERPGHYWSNWGLCNALCLMNIGILCDDVHIYNQGISFYKYDHVGTFVSDRTNQGVILNDGCNEFIGNLVPVVHADERGPLGYLGQMQESGRDQGHALMAAGLAVDICQVAYNQGDDLYAYMDDRIAAGLEYTAALNYCGVAGNSLPWTNYNYTDCRGWMGAGWQMEGPNEGGLGGWRPYWDRVVGYYEGVRGVKMQYSGKAAEIVRGEAGTDAGGGNYGQTSGGFDHLGFTTLMDYRPAITSDMAPVVLSGKMVYNGETLEQTNLGGLKYNYVAGKTKAIPAGGTVTLIPILPEGVTDNGSWKWDTGETTKEITIQTDHSHIYRVHYTADNGAESTQSFSIAVAGDSNPDVLYPEITVDGTIYQDTVMTVLYGSSVILYAGNTTGWTDDYLWSNGKKGNLIVIPNITSDRTYTVQYTNQGGSVTLKNFTIKIISGVQSIVVDGKTYKNQNKVMVNQGQNVQLSIIMPEILSDGEWKWSDGSTGPAITLDNIQTSGTYSVVYTMKTGETLNFDYEILVTEKEDRMLEVADYYIIDRASNRYLTNVGGLGTSPVLAEKDETAPLKQIWNITRSTTARYDILSRLDGSGIDKSGVLRNRTFKVYRLQGAAGTMFFAIHNSATSGNIYWTIDDNGNIVYEGAPSLYGYPFELVKTTYYADGIDGVKEDGKTSVAEVTYYDTNGTRIAQPRSGISIRKQRMTDGTVITEKIITK</sequence>
<comment type="caution">
    <text evidence="5">The sequence shown here is derived from an EMBL/GenBank/DDBJ whole genome shotgun (WGS) entry which is preliminary data.</text>
</comment>
<dbReference type="InterPro" id="IPR013320">
    <property type="entry name" value="ConA-like_dom_sf"/>
</dbReference>
<organism evidence="5 6">
    <name type="scientific">Xylanibacter rodentium</name>
    <dbReference type="NCBI Taxonomy" id="2736289"/>
    <lineage>
        <taxon>Bacteria</taxon>
        <taxon>Pseudomonadati</taxon>
        <taxon>Bacteroidota</taxon>
        <taxon>Bacteroidia</taxon>
        <taxon>Bacteroidales</taxon>
        <taxon>Prevotellaceae</taxon>
        <taxon>Xylanibacter</taxon>
    </lineage>
</organism>
<keyword evidence="6" id="KW-1185">Reference proteome</keyword>
<feature type="domain" description="Alginate lyase" evidence="4">
    <location>
        <begin position="416"/>
        <end position="655"/>
    </location>
</feature>
<dbReference type="SUPFAM" id="SSF49899">
    <property type="entry name" value="Concanavalin A-like lectins/glucanases"/>
    <property type="match status" value="1"/>
</dbReference>
<dbReference type="Gene3D" id="2.60.120.200">
    <property type="match status" value="1"/>
</dbReference>
<proteinExistence type="predicted"/>
<dbReference type="EMBL" id="JABKKE010000007">
    <property type="protein sequence ID" value="NPE13770.1"/>
    <property type="molecule type" value="Genomic_DNA"/>
</dbReference>
<dbReference type="InterPro" id="IPR008397">
    <property type="entry name" value="Alginate_lyase_dom"/>
</dbReference>
<evidence type="ECO:0000313" key="6">
    <source>
        <dbReference type="Proteomes" id="UP001193734"/>
    </source>
</evidence>
<reference evidence="5 6" key="1">
    <citation type="submission" date="2020-05" db="EMBL/GenBank/DDBJ databases">
        <title>Distinct polysaccharide utilization as determinants for interspecies competition between intestinal Prevotella spp.</title>
        <authorList>
            <person name="Galvez E.J.C."/>
            <person name="Iljazovic A."/>
            <person name="Strowig T."/>
        </authorList>
    </citation>
    <scope>NUCLEOTIDE SEQUENCE [LARGE SCALE GENOMIC DNA]</scope>
    <source>
        <strain evidence="5 6">PROD</strain>
    </source>
</reference>
<evidence type="ECO:0000256" key="2">
    <source>
        <dbReference type="ARBA" id="ARBA00023239"/>
    </source>
</evidence>
<feature type="chain" id="PRO_5045657741" evidence="3">
    <location>
        <begin position="26"/>
        <end position="1231"/>
    </location>
</feature>
<dbReference type="Gene3D" id="1.50.10.100">
    <property type="entry name" value="Chondroitin AC/alginate lyase"/>
    <property type="match status" value="1"/>
</dbReference>
<keyword evidence="1 3" id="KW-0732">Signal</keyword>
<gene>
    <name evidence="5" type="ORF">HPS55_05415</name>
</gene>
<dbReference type="SUPFAM" id="SSF48230">
    <property type="entry name" value="Chondroitin AC/alginate lyase"/>
    <property type="match status" value="1"/>
</dbReference>
<protein>
    <submittedName>
        <fullName evidence="5">Laminin G</fullName>
    </submittedName>
</protein>
<dbReference type="Pfam" id="PF05426">
    <property type="entry name" value="Alginate_lyase"/>
    <property type="match status" value="1"/>
</dbReference>
<accession>A0ABX2ATQ9</accession>
<name>A0ABX2ATQ9_9BACT</name>
<keyword evidence="2" id="KW-0456">Lyase</keyword>
<evidence type="ECO:0000259" key="4">
    <source>
        <dbReference type="Pfam" id="PF05426"/>
    </source>
</evidence>
<evidence type="ECO:0000313" key="5">
    <source>
        <dbReference type="EMBL" id="NPE13770.1"/>
    </source>
</evidence>
<dbReference type="InterPro" id="IPR008929">
    <property type="entry name" value="Chondroitin_lyas"/>
</dbReference>
<dbReference type="Pfam" id="PF13385">
    <property type="entry name" value="Laminin_G_3"/>
    <property type="match status" value="1"/>
</dbReference>
<dbReference type="Proteomes" id="UP001193734">
    <property type="component" value="Unassembled WGS sequence"/>
</dbReference>